<dbReference type="SUPFAM" id="SSF64484">
    <property type="entry name" value="beta and beta-prime subunits of DNA dependent RNA-polymerase"/>
    <property type="match status" value="1"/>
</dbReference>
<dbReference type="InterPro" id="IPR033337">
    <property type="entry name" value="TORTIFOLIA1/SINE1-2"/>
</dbReference>
<feature type="compositionally biased region" description="Low complexity" evidence="6">
    <location>
        <begin position="77"/>
        <end position="90"/>
    </location>
</feature>
<evidence type="ECO:0000256" key="2">
    <source>
        <dbReference type="ARBA" id="ARBA00022478"/>
    </source>
</evidence>
<dbReference type="AlphaFoldDB" id="A0A804N9E5"/>
<feature type="compositionally biased region" description="Polar residues" evidence="6">
    <location>
        <begin position="91"/>
        <end position="106"/>
    </location>
</feature>
<feature type="compositionally biased region" description="Acidic residues" evidence="6">
    <location>
        <begin position="201"/>
        <end position="216"/>
    </location>
</feature>
<evidence type="ECO:0000256" key="7">
    <source>
        <dbReference type="SAM" id="Phobius"/>
    </source>
</evidence>
<accession>A0A804N9E5</accession>
<evidence type="ECO:0000256" key="3">
    <source>
        <dbReference type="ARBA" id="ARBA00022679"/>
    </source>
</evidence>
<feature type="transmembrane region" description="Helical" evidence="7">
    <location>
        <begin position="7"/>
        <end position="24"/>
    </location>
</feature>
<keyword evidence="7" id="KW-0472">Membrane</keyword>
<reference evidence="10" key="1">
    <citation type="submission" date="2015-12" db="EMBL/GenBank/DDBJ databases">
        <title>Update maize B73 reference genome by single molecule sequencing technologies.</title>
        <authorList>
            <consortium name="Maize Genome Sequencing Project"/>
            <person name="Ware D."/>
        </authorList>
    </citation>
    <scope>NUCLEOTIDE SEQUENCE [LARGE SCALE GENOMIC DNA]</scope>
    <source>
        <strain evidence="10">cv. B73</strain>
    </source>
</reference>
<keyword evidence="5" id="KW-0804">Transcription</keyword>
<dbReference type="PANTHER" id="PTHR31355">
    <property type="entry name" value="MICROTUBULE-ASSOCIATED PROTEIN TORTIFOLIA1"/>
    <property type="match status" value="1"/>
</dbReference>
<dbReference type="Proteomes" id="UP000007305">
    <property type="component" value="Chromosome 3"/>
</dbReference>
<dbReference type="GO" id="GO:0003899">
    <property type="term" value="F:DNA-directed RNA polymerase activity"/>
    <property type="evidence" value="ECO:0007669"/>
    <property type="project" value="UniProtKB-EC"/>
</dbReference>
<dbReference type="SMART" id="SM00663">
    <property type="entry name" value="RPOLA_N"/>
    <property type="match status" value="1"/>
</dbReference>
<dbReference type="GO" id="GO:0000428">
    <property type="term" value="C:DNA-directed RNA polymerase complex"/>
    <property type="evidence" value="ECO:0007669"/>
    <property type="project" value="UniProtKB-KW"/>
</dbReference>
<keyword evidence="10" id="KW-1185">Reference proteome</keyword>
<keyword evidence="7" id="KW-0812">Transmembrane</keyword>
<dbReference type="InterPro" id="IPR044890">
    <property type="entry name" value="TMEM14_sf"/>
</dbReference>
<feature type="compositionally biased region" description="Basic and acidic residues" evidence="6">
    <location>
        <begin position="126"/>
        <end position="138"/>
    </location>
</feature>
<dbReference type="EC" id="2.7.7.6" evidence="1"/>
<feature type="transmembrane region" description="Helical" evidence="7">
    <location>
        <begin position="30"/>
        <end position="51"/>
    </location>
</feature>
<feature type="region of interest" description="Disordered" evidence="6">
    <location>
        <begin position="69"/>
        <end position="138"/>
    </location>
</feature>
<dbReference type="Gene3D" id="1.10.10.1740">
    <property type="entry name" value="Transmembrane protein 14-like"/>
    <property type="match status" value="1"/>
</dbReference>
<organism evidence="9 10">
    <name type="scientific">Zea mays</name>
    <name type="common">Maize</name>
    <dbReference type="NCBI Taxonomy" id="4577"/>
    <lineage>
        <taxon>Eukaryota</taxon>
        <taxon>Viridiplantae</taxon>
        <taxon>Streptophyta</taxon>
        <taxon>Embryophyta</taxon>
        <taxon>Tracheophyta</taxon>
        <taxon>Spermatophyta</taxon>
        <taxon>Magnoliopsida</taxon>
        <taxon>Liliopsida</taxon>
        <taxon>Poales</taxon>
        <taxon>Poaceae</taxon>
        <taxon>PACMAD clade</taxon>
        <taxon>Panicoideae</taxon>
        <taxon>Andropogonodae</taxon>
        <taxon>Andropogoneae</taxon>
        <taxon>Tripsacinae</taxon>
        <taxon>Zea</taxon>
    </lineage>
</organism>
<dbReference type="Gene3D" id="3.30.1490.180">
    <property type="entry name" value="RNA polymerase ii"/>
    <property type="match status" value="1"/>
</dbReference>
<name>A0A804N9E5_MAIZE</name>
<keyword evidence="2" id="KW-0240">DNA-directed RNA polymerase</keyword>
<keyword evidence="7" id="KW-1133">Transmembrane helix</keyword>
<dbReference type="InterPro" id="IPR000722">
    <property type="entry name" value="RNA_pol_asu"/>
</dbReference>
<evidence type="ECO:0000313" key="9">
    <source>
        <dbReference type="EnsemblPlants" id="Zm00001eb144750_P001"/>
    </source>
</evidence>
<keyword evidence="4" id="KW-0548">Nucleotidyltransferase</keyword>
<dbReference type="GO" id="GO:0006351">
    <property type="term" value="P:DNA-templated transcription"/>
    <property type="evidence" value="ECO:0007669"/>
    <property type="project" value="InterPro"/>
</dbReference>
<reference evidence="9" key="2">
    <citation type="submission" date="2019-07" db="EMBL/GenBank/DDBJ databases">
        <authorList>
            <person name="Seetharam A."/>
            <person name="Woodhouse M."/>
            <person name="Cannon E."/>
        </authorList>
    </citation>
    <scope>NUCLEOTIDE SEQUENCE [LARGE SCALE GENOMIC DNA]</scope>
    <source>
        <strain evidence="9">cv. B73</strain>
    </source>
</reference>
<evidence type="ECO:0000259" key="8">
    <source>
        <dbReference type="SMART" id="SM00663"/>
    </source>
</evidence>
<sequence>MGAPQSMVRCGLLLSMGLIGFLFWRSPASLTFGVAPGLAILALAILSLKVWRSGKSCLPFILAQADTASDGRYPADSSGSTSSPSITRRSWPTNRQPQPDGSNNAINRKGSPPSIMAKKNLAPSRRSTDQFKKSEDRVVVTTAPNTTPIKMVAEEKLLKEGNVRERLEARRVLFQKTGDKGYKKVVGPKSGSRVVPYSGEGDGDSEETAETEDAPEEFQSAHKDEDLSKIRMQLVQIENQQASLLNLLQVVMPSYIVLRGKISTKDRNCWSYDKGYLTGSFGQVHTLENSYKALNDVNSNDFRLKELVEYGPHPPPGKIGAKYIIREDGQMLDLRYVKKSSDQHLELGYKVERHLNDGDFVLFNRQPSLQKMSIMVFSMAFGRRKRIYYSQ</sequence>
<feature type="domain" description="RNA polymerase N-terminal" evidence="8">
    <location>
        <begin position="225"/>
        <end position="387"/>
    </location>
</feature>
<evidence type="ECO:0000256" key="1">
    <source>
        <dbReference type="ARBA" id="ARBA00012418"/>
    </source>
</evidence>
<dbReference type="InterPro" id="IPR006592">
    <property type="entry name" value="RNA_pol_N"/>
</dbReference>
<dbReference type="EnsemblPlants" id="Zm00001eb144750_T001">
    <property type="protein sequence ID" value="Zm00001eb144750_P001"/>
    <property type="gene ID" value="Zm00001eb144750"/>
</dbReference>
<reference evidence="9" key="3">
    <citation type="submission" date="2021-05" db="UniProtKB">
        <authorList>
            <consortium name="EnsemblPlants"/>
        </authorList>
    </citation>
    <scope>IDENTIFICATION</scope>
    <source>
        <strain evidence="9">cv. B73</strain>
    </source>
</reference>
<evidence type="ECO:0000256" key="6">
    <source>
        <dbReference type="SAM" id="MobiDB-lite"/>
    </source>
</evidence>
<dbReference type="GO" id="GO:0005874">
    <property type="term" value="C:microtubule"/>
    <property type="evidence" value="ECO:0007669"/>
    <property type="project" value="InterPro"/>
</dbReference>
<evidence type="ECO:0000256" key="5">
    <source>
        <dbReference type="ARBA" id="ARBA00023163"/>
    </source>
</evidence>
<dbReference type="Pfam" id="PF00623">
    <property type="entry name" value="RNA_pol_Rpb1_2"/>
    <property type="match status" value="1"/>
</dbReference>
<evidence type="ECO:0000313" key="10">
    <source>
        <dbReference type="Proteomes" id="UP000007305"/>
    </source>
</evidence>
<proteinExistence type="predicted"/>
<dbReference type="GO" id="GO:0008017">
    <property type="term" value="F:microtubule binding"/>
    <property type="evidence" value="ECO:0000318"/>
    <property type="project" value="GO_Central"/>
</dbReference>
<keyword evidence="3" id="KW-0808">Transferase</keyword>
<dbReference type="InParanoid" id="A0A804N9E5"/>
<dbReference type="Gramene" id="Zm00001eb144750_T001">
    <property type="protein sequence ID" value="Zm00001eb144750_P001"/>
    <property type="gene ID" value="Zm00001eb144750"/>
</dbReference>
<protein>
    <recommendedName>
        <fullName evidence="1">DNA-directed RNA polymerase</fullName>
        <ecNumber evidence="1">2.7.7.6</ecNumber>
    </recommendedName>
</protein>
<dbReference type="PANTHER" id="PTHR31355:SF8">
    <property type="entry name" value="TORTIFOLIA1-LIKE PROTEIN 3"/>
    <property type="match status" value="1"/>
</dbReference>
<feature type="region of interest" description="Disordered" evidence="6">
    <location>
        <begin position="184"/>
        <end position="223"/>
    </location>
</feature>
<evidence type="ECO:0000256" key="4">
    <source>
        <dbReference type="ARBA" id="ARBA00022695"/>
    </source>
</evidence>
<dbReference type="GO" id="GO:0003677">
    <property type="term" value="F:DNA binding"/>
    <property type="evidence" value="ECO:0007669"/>
    <property type="project" value="InterPro"/>
</dbReference>